<organism evidence="3 4">
    <name type="scientific">Mucor saturninus</name>
    <dbReference type="NCBI Taxonomy" id="64648"/>
    <lineage>
        <taxon>Eukaryota</taxon>
        <taxon>Fungi</taxon>
        <taxon>Fungi incertae sedis</taxon>
        <taxon>Mucoromycota</taxon>
        <taxon>Mucoromycotina</taxon>
        <taxon>Mucoromycetes</taxon>
        <taxon>Mucorales</taxon>
        <taxon>Mucorineae</taxon>
        <taxon>Mucoraceae</taxon>
        <taxon>Mucor</taxon>
    </lineage>
</organism>
<keyword evidence="2" id="KW-0812">Transmembrane</keyword>
<feature type="region of interest" description="Disordered" evidence="1">
    <location>
        <begin position="1"/>
        <end position="23"/>
    </location>
</feature>
<evidence type="ECO:0000256" key="2">
    <source>
        <dbReference type="SAM" id="Phobius"/>
    </source>
</evidence>
<comment type="caution">
    <text evidence="3">The sequence shown here is derived from an EMBL/GenBank/DDBJ whole genome shotgun (WGS) entry which is preliminary data.</text>
</comment>
<dbReference type="OrthoDB" id="2284976at2759"/>
<keyword evidence="2" id="KW-0472">Membrane</keyword>
<protein>
    <submittedName>
        <fullName evidence="3">Uncharacterized protein</fullName>
    </submittedName>
</protein>
<keyword evidence="2" id="KW-1133">Transmembrane helix</keyword>
<name>A0A8H7RGC8_9FUNG</name>
<reference evidence="3" key="1">
    <citation type="submission" date="2020-12" db="EMBL/GenBank/DDBJ databases">
        <title>Metabolic potential, ecology and presence of endohyphal bacteria is reflected in genomic diversity of Mucoromycotina.</title>
        <authorList>
            <person name="Muszewska A."/>
            <person name="Okrasinska A."/>
            <person name="Steczkiewicz K."/>
            <person name="Drgas O."/>
            <person name="Orlowska M."/>
            <person name="Perlinska-Lenart U."/>
            <person name="Aleksandrzak-Piekarczyk T."/>
            <person name="Szatraj K."/>
            <person name="Zielenkiewicz U."/>
            <person name="Pilsyk S."/>
            <person name="Malc E."/>
            <person name="Mieczkowski P."/>
            <person name="Kruszewska J.S."/>
            <person name="Biernat P."/>
            <person name="Pawlowska J."/>
        </authorList>
    </citation>
    <scope>NUCLEOTIDE SEQUENCE</scope>
    <source>
        <strain evidence="3">WA0000017839</strain>
    </source>
</reference>
<evidence type="ECO:0000256" key="1">
    <source>
        <dbReference type="SAM" id="MobiDB-lite"/>
    </source>
</evidence>
<sequence length="108" mass="11491">MVTEGEGGGGMVELGGGLPALPPRPVIPQRQINATMSVTNPLRVPNVHQQAVETQPLSLPSGSDLGVVGKIGVYQLAHTSGSHPSSSPIHYFWIYSMIALMFIFVIKK</sequence>
<feature type="transmembrane region" description="Helical" evidence="2">
    <location>
        <begin position="89"/>
        <end position="106"/>
    </location>
</feature>
<accession>A0A8H7RGC8</accession>
<evidence type="ECO:0000313" key="4">
    <source>
        <dbReference type="Proteomes" id="UP000603453"/>
    </source>
</evidence>
<keyword evidence="4" id="KW-1185">Reference proteome</keyword>
<dbReference type="AlphaFoldDB" id="A0A8H7RGC8"/>
<feature type="compositionally biased region" description="Gly residues" evidence="1">
    <location>
        <begin position="1"/>
        <end position="18"/>
    </location>
</feature>
<proteinExistence type="predicted"/>
<evidence type="ECO:0000313" key="3">
    <source>
        <dbReference type="EMBL" id="KAG2209146.1"/>
    </source>
</evidence>
<dbReference type="EMBL" id="JAEPRD010000016">
    <property type="protein sequence ID" value="KAG2209146.1"/>
    <property type="molecule type" value="Genomic_DNA"/>
</dbReference>
<gene>
    <name evidence="3" type="ORF">INT47_005438</name>
</gene>
<dbReference type="Proteomes" id="UP000603453">
    <property type="component" value="Unassembled WGS sequence"/>
</dbReference>